<keyword evidence="2" id="KW-0687">Ribonucleoprotein</keyword>
<dbReference type="GO" id="GO:0005840">
    <property type="term" value="C:ribosome"/>
    <property type="evidence" value="ECO:0007669"/>
    <property type="project" value="UniProtKB-KW"/>
</dbReference>
<dbReference type="SMART" id="SM01403">
    <property type="entry name" value="Ribosomal_S10"/>
    <property type="match status" value="1"/>
</dbReference>
<sequence length="102" mass="12173">MILEIIFRSYSSYHINKLSNYIKSRFIYMNLKFKGPIFLPKKTIFLNLLRSPHIDKDSRDQIGYNINCITFHIYNINKHSINMVGSLNIPPIVRAYYKFLKN</sequence>
<dbReference type="InterPro" id="IPR036838">
    <property type="entry name" value="Ribosomal_uS10_dom_sf"/>
</dbReference>
<keyword evidence="1 4" id="KW-0689">Ribosomal protein</keyword>
<dbReference type="Proteomes" id="UP000663347">
    <property type="component" value="Chromosome"/>
</dbReference>
<reference evidence="4" key="1">
    <citation type="submission" date="2021-02" db="EMBL/GenBank/DDBJ databases">
        <authorList>
            <person name="Franco D."/>
        </authorList>
    </citation>
    <scope>NUCLEOTIDE SEQUENCE</scope>
    <source>
        <strain evidence="4">RANSCY</strain>
    </source>
</reference>
<dbReference type="AlphaFoldDB" id="A0A975AEQ1"/>
<proteinExistence type="predicted"/>
<dbReference type="GO" id="GO:1990904">
    <property type="term" value="C:ribonucleoprotein complex"/>
    <property type="evidence" value="ECO:0007669"/>
    <property type="project" value="UniProtKB-KW"/>
</dbReference>
<organism evidence="4 5">
    <name type="scientific">Candidatus Vidania fulgoroideorum</name>
    <dbReference type="NCBI Taxonomy" id="881286"/>
    <lineage>
        <taxon>Bacteria</taxon>
        <taxon>Pseudomonadati</taxon>
        <taxon>Pseudomonadota</taxon>
        <taxon>Betaproteobacteria</taxon>
        <taxon>Candidatus Vidania</taxon>
    </lineage>
</organism>
<evidence type="ECO:0000313" key="5">
    <source>
        <dbReference type="Proteomes" id="UP000663347"/>
    </source>
</evidence>
<dbReference type="Pfam" id="PF00338">
    <property type="entry name" value="Ribosomal_S10"/>
    <property type="match status" value="1"/>
</dbReference>
<reference evidence="4" key="2">
    <citation type="submission" date="2021-03" db="EMBL/GenBank/DDBJ databases">
        <title>Alternative transmission patterns in independently acquired nutritional co-symbionts of Dictyopharidae planthoppers.</title>
        <authorList>
            <person name="Michalik A."/>
            <person name="Lukasik P."/>
        </authorList>
    </citation>
    <scope>NUCLEOTIDE SEQUENCE</scope>
    <source>
        <strain evidence="4">RANSCY</strain>
    </source>
</reference>
<evidence type="ECO:0000259" key="3">
    <source>
        <dbReference type="SMART" id="SM01403"/>
    </source>
</evidence>
<name>A0A975AEQ1_9PROT</name>
<dbReference type="SUPFAM" id="SSF54999">
    <property type="entry name" value="Ribosomal protein S10"/>
    <property type="match status" value="1"/>
</dbReference>
<evidence type="ECO:0000256" key="2">
    <source>
        <dbReference type="ARBA" id="ARBA00023274"/>
    </source>
</evidence>
<dbReference type="EMBL" id="CP071412">
    <property type="protein sequence ID" value="QSW37988.1"/>
    <property type="molecule type" value="Genomic_DNA"/>
</dbReference>
<protein>
    <submittedName>
        <fullName evidence="4">US10/mL48 family ribosomal protein</fullName>
    </submittedName>
</protein>
<accession>A0A975AEQ1</accession>
<dbReference type="InterPro" id="IPR027486">
    <property type="entry name" value="Ribosomal_uS10_dom"/>
</dbReference>
<feature type="domain" description="Small ribosomal subunit protein uS10" evidence="3">
    <location>
        <begin position="4"/>
        <end position="98"/>
    </location>
</feature>
<evidence type="ECO:0000256" key="1">
    <source>
        <dbReference type="ARBA" id="ARBA00022980"/>
    </source>
</evidence>
<gene>
    <name evidence="4" type="ORF">JSR06_00055</name>
</gene>
<evidence type="ECO:0000313" key="4">
    <source>
        <dbReference type="EMBL" id="QSW37988.1"/>
    </source>
</evidence>
<dbReference type="Gene3D" id="3.30.70.600">
    <property type="entry name" value="Ribosomal protein S10 domain"/>
    <property type="match status" value="1"/>
</dbReference>